<feature type="region of interest" description="Disordered" evidence="2">
    <location>
        <begin position="147"/>
        <end position="192"/>
    </location>
</feature>
<name>A0A6P8KWY7_DROMA</name>
<evidence type="ECO:0000256" key="1">
    <source>
        <dbReference type="SAM" id="Coils"/>
    </source>
</evidence>
<dbReference type="GeneID" id="117145959"/>
<evidence type="ECO:0000313" key="3">
    <source>
        <dbReference type="Proteomes" id="UP000515162"/>
    </source>
</evidence>
<keyword evidence="1" id="KW-0175">Coiled coil</keyword>
<dbReference type="AlphaFoldDB" id="A0A6P8KWY7"/>
<evidence type="ECO:0000256" key="2">
    <source>
        <dbReference type="SAM" id="MobiDB-lite"/>
    </source>
</evidence>
<evidence type="ECO:0000313" key="4">
    <source>
        <dbReference type="RefSeq" id="XP_033167741.1"/>
    </source>
</evidence>
<feature type="compositionally biased region" description="Polar residues" evidence="2">
    <location>
        <begin position="151"/>
        <end position="160"/>
    </location>
</feature>
<dbReference type="Proteomes" id="UP000515162">
    <property type="component" value="Chromosome 3R"/>
</dbReference>
<sequence>MVGNHSTVGDGGRASARRNRTGVSRHCIRNLRIFLAAPLLRIVSPSALGANIESFVGSFLCTSSFYGRLRNRTNEKPRLTILNSPHCFYFRSNMSVLREETTTSSQREISTNGGGLDSPAEVTSLIAGNSFCLTPGNNGGIGLQKKATTGAGLNSTQRATDATKRKKLRSRNVPPSPLAQKTEAAATSLNQTNIGEAKRTELNYSEDHLDAWLENCLRDATNAQLSSSSEFLDFIPPTAPAHKQMFLTQQQQLPQLKQQLQQQRQQEFSKRTQPYGVGPGTPFSLGIQRNSSSLSHRYPMLFPPQSLSSYGMSFGGDGGQEFASLPPLNNMMGGPEGLGCEHEPNSTDVLDGSGSNPNFSKGFRFSDPCLLNPSDNDSKLSGQNTPECRNVNNNGSGCDLAHQNKFFAALMEQINILHDTNSKICRNLHDTKVDIEALKHAPNSQPWAGAGFGGMRHRRDSLSGLSTQSQPLILGSGLGGTHSPAPTFHSGAYTPGMMTDVVREVKEAARIREDALLSRVKLMVEERQCFLNEGNVRILRDIDDLKTQVMQLRLEKKETNKRLSHLESENKCLRQALAGCYNNQRPISNDIIYENDRSHGFRKPFPNGAGGGVVGSSALGIRRAKSLNLHYGTMHQTPIQTTHSLEEDDEIEEEQLEEQVGLDGGELSLTGNNSLSCSSIGLQTPSNLTLHSQIPKSEQQAVRSPPSFALISDQINPGIPPPLLPRKKDHAHLKRELSEAASVRKETNQRIIALEKLVEDLSDQVSGKTKRSPTVSGTASDIALASKFSVADAPITDL</sequence>
<proteinExistence type="predicted"/>
<feature type="coiled-coil region" evidence="1">
    <location>
        <begin position="535"/>
        <end position="576"/>
    </location>
</feature>
<dbReference type="RefSeq" id="XP_033167741.1">
    <property type="nucleotide sequence ID" value="XM_033311850.1"/>
</dbReference>
<protein>
    <submittedName>
        <fullName evidence="4">Uncharacterized protein LOC117145959 isoform X1</fullName>
    </submittedName>
</protein>
<reference evidence="4" key="1">
    <citation type="submission" date="2025-08" db="UniProtKB">
        <authorList>
            <consortium name="RefSeq"/>
        </authorList>
    </citation>
    <scope>IDENTIFICATION</scope>
    <source>
        <strain evidence="4">Mau12</strain>
        <tissue evidence="4">Whole Body</tissue>
    </source>
</reference>
<gene>
    <name evidence="4" type="primary">LOC117145959</name>
</gene>
<accession>A0A6P8KWY7</accession>
<keyword evidence="3" id="KW-1185">Reference proteome</keyword>
<feature type="region of interest" description="Disordered" evidence="2">
    <location>
        <begin position="321"/>
        <end position="357"/>
    </location>
</feature>
<organism evidence="3 4">
    <name type="scientific">Drosophila mauritiana</name>
    <name type="common">Fruit fly</name>
    <dbReference type="NCBI Taxonomy" id="7226"/>
    <lineage>
        <taxon>Eukaryota</taxon>
        <taxon>Metazoa</taxon>
        <taxon>Ecdysozoa</taxon>
        <taxon>Arthropoda</taxon>
        <taxon>Hexapoda</taxon>
        <taxon>Insecta</taxon>
        <taxon>Pterygota</taxon>
        <taxon>Neoptera</taxon>
        <taxon>Endopterygota</taxon>
        <taxon>Diptera</taxon>
        <taxon>Brachycera</taxon>
        <taxon>Muscomorpha</taxon>
        <taxon>Ephydroidea</taxon>
        <taxon>Drosophilidae</taxon>
        <taxon>Drosophila</taxon>
        <taxon>Sophophora</taxon>
    </lineage>
</organism>